<keyword evidence="4" id="KW-0687">Ribonucleoprotein</keyword>
<protein>
    <submittedName>
        <fullName evidence="4">Ribosomal protein S18 acetylase RimI</fullName>
    </submittedName>
</protein>
<dbReference type="STRING" id="178355.SAMN04488062_101375"/>
<dbReference type="EMBL" id="FNDB01000001">
    <property type="protein sequence ID" value="SDG68398.1"/>
    <property type="molecule type" value="Genomic_DNA"/>
</dbReference>
<evidence type="ECO:0000256" key="2">
    <source>
        <dbReference type="ARBA" id="ARBA00023315"/>
    </source>
</evidence>
<keyword evidence="1" id="KW-0808">Transferase</keyword>
<evidence type="ECO:0000256" key="1">
    <source>
        <dbReference type="ARBA" id="ARBA00022679"/>
    </source>
</evidence>
<dbReference type="InterPro" id="IPR000182">
    <property type="entry name" value="GNAT_dom"/>
</dbReference>
<evidence type="ECO:0000313" key="5">
    <source>
        <dbReference type="Proteomes" id="UP000199274"/>
    </source>
</evidence>
<dbReference type="AlphaFoldDB" id="A0A1G7W8Y0"/>
<dbReference type="CDD" id="cd04301">
    <property type="entry name" value="NAT_SF"/>
    <property type="match status" value="1"/>
</dbReference>
<accession>A0A1G7W8Y0</accession>
<evidence type="ECO:0000259" key="3">
    <source>
        <dbReference type="PROSITE" id="PS51186"/>
    </source>
</evidence>
<keyword evidence="5" id="KW-1185">Reference proteome</keyword>
<reference evidence="5" key="1">
    <citation type="submission" date="2016-10" db="EMBL/GenBank/DDBJ databases">
        <authorList>
            <person name="Varghese N."/>
            <person name="Submissions S."/>
        </authorList>
    </citation>
    <scope>NUCLEOTIDE SEQUENCE [LARGE SCALE GENOMIC DNA]</scope>
    <source>
        <strain evidence="5">CGMCC 1.2747</strain>
    </source>
</reference>
<feature type="domain" description="N-acetyltransferase" evidence="3">
    <location>
        <begin position="2"/>
        <end position="148"/>
    </location>
</feature>
<dbReference type="Pfam" id="PF00583">
    <property type="entry name" value="Acetyltransf_1"/>
    <property type="match status" value="1"/>
</dbReference>
<proteinExistence type="predicted"/>
<dbReference type="GO" id="GO:0005840">
    <property type="term" value="C:ribosome"/>
    <property type="evidence" value="ECO:0007669"/>
    <property type="project" value="UniProtKB-KW"/>
</dbReference>
<dbReference type="OrthoDB" id="9805924at2"/>
<organism evidence="4 5">
    <name type="scientific">Flavobacterium omnivorum</name>
    <dbReference type="NCBI Taxonomy" id="178355"/>
    <lineage>
        <taxon>Bacteria</taxon>
        <taxon>Pseudomonadati</taxon>
        <taxon>Bacteroidota</taxon>
        <taxon>Flavobacteriia</taxon>
        <taxon>Flavobacteriales</taxon>
        <taxon>Flavobacteriaceae</taxon>
        <taxon>Flavobacterium</taxon>
    </lineage>
</organism>
<dbReference type="GO" id="GO:0008080">
    <property type="term" value="F:N-acetyltransferase activity"/>
    <property type="evidence" value="ECO:0007669"/>
    <property type="project" value="TreeGrafter"/>
</dbReference>
<name>A0A1G7W8Y0_9FLAO</name>
<evidence type="ECO:0000313" key="4">
    <source>
        <dbReference type="EMBL" id="SDG68398.1"/>
    </source>
</evidence>
<dbReference type="PANTHER" id="PTHR10545">
    <property type="entry name" value="DIAMINE N-ACETYLTRANSFERASE"/>
    <property type="match status" value="1"/>
</dbReference>
<dbReference type="RefSeq" id="WP_091254411.1">
    <property type="nucleotide sequence ID" value="NZ_FNDB01000001.1"/>
</dbReference>
<dbReference type="InterPro" id="IPR051016">
    <property type="entry name" value="Diverse_Substrate_AcTransf"/>
</dbReference>
<gene>
    <name evidence="4" type="ORF">SAMN04488062_101375</name>
</gene>
<dbReference type="Gene3D" id="3.40.630.30">
    <property type="match status" value="1"/>
</dbReference>
<dbReference type="Proteomes" id="UP000199274">
    <property type="component" value="Unassembled WGS sequence"/>
</dbReference>
<sequence length="148" mass="17102">MIEFKPITTADIETIVSMMQEFYAIDNYPIKSDVSKALFEEFISNKNLGKAWLIVSDNEIVGYLILTFVFSFEYQGKIAFLDELYVTEKSRGKGIGSEAIAFIKTESHKLSLKLIYLEVEPHNEKAQKLYLANGFESHKRQLMQYKIK</sequence>
<dbReference type="PROSITE" id="PS51186">
    <property type="entry name" value="GNAT"/>
    <property type="match status" value="1"/>
</dbReference>
<dbReference type="InterPro" id="IPR016181">
    <property type="entry name" value="Acyl_CoA_acyltransferase"/>
</dbReference>
<keyword evidence="4" id="KW-0689">Ribosomal protein</keyword>
<dbReference type="SUPFAM" id="SSF55729">
    <property type="entry name" value="Acyl-CoA N-acyltransferases (Nat)"/>
    <property type="match status" value="1"/>
</dbReference>
<dbReference type="PANTHER" id="PTHR10545:SF29">
    <property type="entry name" value="GH14572P-RELATED"/>
    <property type="match status" value="1"/>
</dbReference>
<keyword evidence="2" id="KW-0012">Acyltransferase</keyword>